<dbReference type="GO" id="GO:0102522">
    <property type="term" value="F:tRNA 4-demethylwyosine alpha-amino-alpha-carboxypropyltransferase activity"/>
    <property type="evidence" value="ECO:0007669"/>
    <property type="project" value="UniProtKB-EC"/>
</dbReference>
<keyword evidence="5" id="KW-1185">Reference proteome</keyword>
<dbReference type="SUPFAM" id="SSF53335">
    <property type="entry name" value="S-adenosyl-L-methionine-dependent methyltransferases"/>
    <property type="match status" value="1"/>
</dbReference>
<gene>
    <name evidence="4" type="primary">TRM12</name>
    <name evidence="4" type="ORF">OHK93_005818</name>
</gene>
<dbReference type="PANTHER" id="PTHR23245:SF25">
    <property type="entry name" value="TRNA WYBUTOSINE-SYNTHESIZING PROTEIN 2 HOMOLOG"/>
    <property type="match status" value="1"/>
</dbReference>
<comment type="caution">
    <text evidence="4">The sequence shown here is derived from an EMBL/GenBank/DDBJ whole genome shotgun (WGS) entry which is preliminary data.</text>
</comment>
<accession>A0AA43TPI1</accession>
<dbReference type="GO" id="GO:0030488">
    <property type="term" value="P:tRNA methylation"/>
    <property type="evidence" value="ECO:0007669"/>
    <property type="project" value="TreeGrafter"/>
</dbReference>
<evidence type="ECO:0000313" key="5">
    <source>
        <dbReference type="Proteomes" id="UP001161017"/>
    </source>
</evidence>
<dbReference type="CDD" id="cd02440">
    <property type="entry name" value="AdoMet_MTases"/>
    <property type="match status" value="1"/>
</dbReference>
<dbReference type="InterPro" id="IPR029063">
    <property type="entry name" value="SAM-dependent_MTases_sf"/>
</dbReference>
<feature type="domain" description="SAM-dependent methyltransferase TRM5/TYW2-type" evidence="3">
    <location>
        <begin position="1"/>
        <end position="219"/>
    </location>
</feature>
<dbReference type="EMBL" id="JAPUFD010000003">
    <property type="protein sequence ID" value="MDI1486586.1"/>
    <property type="molecule type" value="Genomic_DNA"/>
</dbReference>
<comment type="catalytic activity">
    <reaction evidence="2">
        <text>4-demethylwyosine(37) in tRNA(Phe) + S-adenosyl-L-methionine = 4-demethyl-7-[(3S)-3-amino-3-carboxypropyl]wyosine(37) in tRNA(Phe) + S-methyl-5'-thioadenosine + H(+)</text>
        <dbReference type="Rhea" id="RHEA:36355"/>
        <dbReference type="Rhea" id="RHEA-COMP:10164"/>
        <dbReference type="Rhea" id="RHEA-COMP:10378"/>
        <dbReference type="ChEBI" id="CHEBI:15378"/>
        <dbReference type="ChEBI" id="CHEBI:17509"/>
        <dbReference type="ChEBI" id="CHEBI:59789"/>
        <dbReference type="ChEBI" id="CHEBI:64315"/>
        <dbReference type="ChEBI" id="CHEBI:73550"/>
        <dbReference type="EC" id="2.5.1.114"/>
    </reaction>
</comment>
<dbReference type="GO" id="GO:0005737">
    <property type="term" value="C:cytoplasm"/>
    <property type="evidence" value="ECO:0007669"/>
    <property type="project" value="TreeGrafter"/>
</dbReference>
<proteinExistence type="predicted"/>
<keyword evidence="4" id="KW-0808">Transferase</keyword>
<dbReference type="GO" id="GO:0031591">
    <property type="term" value="P:wybutosine biosynthetic process"/>
    <property type="evidence" value="ECO:0007669"/>
    <property type="project" value="TreeGrafter"/>
</dbReference>
<organism evidence="4 5">
    <name type="scientific">Ramalina farinacea</name>
    <dbReference type="NCBI Taxonomy" id="258253"/>
    <lineage>
        <taxon>Eukaryota</taxon>
        <taxon>Fungi</taxon>
        <taxon>Dikarya</taxon>
        <taxon>Ascomycota</taxon>
        <taxon>Pezizomycotina</taxon>
        <taxon>Lecanoromycetes</taxon>
        <taxon>OSLEUM clade</taxon>
        <taxon>Lecanoromycetidae</taxon>
        <taxon>Lecanorales</taxon>
        <taxon>Lecanorineae</taxon>
        <taxon>Ramalinaceae</taxon>
        <taxon>Ramalina</taxon>
    </lineage>
</organism>
<dbReference type="GO" id="GO:0008175">
    <property type="term" value="F:tRNA methyltransferase activity"/>
    <property type="evidence" value="ECO:0007669"/>
    <property type="project" value="TreeGrafter"/>
</dbReference>
<sequence length="225" mass="25253">MFSRGNTSEKARILNLPTLKAEQLGCPPEKTSAVDLYAGIGYFAFSYARAGVKHVLCWEINPWSIEALRLGATRNGWLVTVVGKIMELKTVADRGQPRLTILAESNEHAWERLRKRRSRGFGPPVRHVNCGFLPSSEKSWETAVKALDPAEGGWVHAHENIAKNDIERRQAEVVQEFERLVVQVYGPNHGRKVECEHLERVKSYSPHVIHCVLDIAITPVKTPAS</sequence>
<dbReference type="EC" id="2.5.1.114" evidence="1"/>
<dbReference type="PROSITE" id="PS51684">
    <property type="entry name" value="SAM_MT_TRM5_TYW2"/>
    <property type="match status" value="1"/>
</dbReference>
<name>A0AA43TPI1_9LECA</name>
<reference evidence="4" key="1">
    <citation type="journal article" date="2023" name="Genome Biol. Evol.">
        <title>First Whole Genome Sequence and Flow Cytometry Genome Size Data for the Lichen-Forming Fungus Ramalina farinacea (Ascomycota).</title>
        <authorList>
            <person name="Llewellyn T."/>
            <person name="Mian S."/>
            <person name="Hill R."/>
            <person name="Leitch I.J."/>
            <person name="Gaya E."/>
        </authorList>
    </citation>
    <scope>NUCLEOTIDE SEQUENCE</scope>
    <source>
        <strain evidence="4">LIQ254RAFAR</strain>
    </source>
</reference>
<evidence type="ECO:0000256" key="2">
    <source>
        <dbReference type="ARBA" id="ARBA00049400"/>
    </source>
</evidence>
<keyword evidence="4" id="KW-0489">Methyltransferase</keyword>
<dbReference type="Gene3D" id="3.40.50.150">
    <property type="entry name" value="Vaccinia Virus protein VP39"/>
    <property type="match status" value="1"/>
</dbReference>
<dbReference type="PANTHER" id="PTHR23245">
    <property type="entry name" value="TRNA METHYLTRANSFERASE"/>
    <property type="match status" value="1"/>
</dbReference>
<evidence type="ECO:0000259" key="3">
    <source>
        <dbReference type="PROSITE" id="PS51684"/>
    </source>
</evidence>
<evidence type="ECO:0000256" key="1">
    <source>
        <dbReference type="ARBA" id="ARBA00012265"/>
    </source>
</evidence>
<dbReference type="AlphaFoldDB" id="A0AA43TPI1"/>
<dbReference type="InterPro" id="IPR030382">
    <property type="entry name" value="MeTrfase_TRM5/TYW2"/>
</dbReference>
<evidence type="ECO:0000313" key="4">
    <source>
        <dbReference type="EMBL" id="MDI1486586.1"/>
    </source>
</evidence>
<protein>
    <recommendedName>
        <fullName evidence="1">tRNA(Phe) (4-demethylwyosine(37)-C(7)) aminocarboxypropyltransferase</fullName>
        <ecNumber evidence="1">2.5.1.114</ecNumber>
    </recommendedName>
</protein>
<dbReference type="Proteomes" id="UP001161017">
    <property type="component" value="Unassembled WGS sequence"/>
</dbReference>